<protein>
    <submittedName>
        <fullName evidence="1">Uncharacterized protein</fullName>
    </submittedName>
</protein>
<organism evidence="1 2">
    <name type="scientific">Actinoplanes cyaneus</name>
    <dbReference type="NCBI Taxonomy" id="52696"/>
    <lineage>
        <taxon>Bacteria</taxon>
        <taxon>Bacillati</taxon>
        <taxon>Actinomycetota</taxon>
        <taxon>Actinomycetes</taxon>
        <taxon>Micromonosporales</taxon>
        <taxon>Micromonosporaceae</taxon>
        <taxon>Actinoplanes</taxon>
    </lineage>
</organism>
<dbReference type="Proteomes" id="UP000619479">
    <property type="component" value="Unassembled WGS sequence"/>
</dbReference>
<sequence>MILNERAVCFMVDPLQSQPGRPSQSATAAWLGEVSAGATAPAPVNAAANAMNSAALDSQRGVSMI</sequence>
<reference evidence="1" key="1">
    <citation type="submission" date="2021-01" db="EMBL/GenBank/DDBJ databases">
        <title>Whole genome shotgun sequence of Actinoplanes cyaneus NBRC 14990.</title>
        <authorList>
            <person name="Komaki H."/>
            <person name="Tamura T."/>
        </authorList>
    </citation>
    <scope>NUCLEOTIDE SEQUENCE</scope>
    <source>
        <strain evidence="1">NBRC 14990</strain>
    </source>
</reference>
<dbReference type="EMBL" id="BOMH01000091">
    <property type="protein sequence ID" value="GID70979.1"/>
    <property type="molecule type" value="Genomic_DNA"/>
</dbReference>
<accession>A0A919IRS6</accession>
<name>A0A919IRS6_9ACTN</name>
<gene>
    <name evidence="1" type="ORF">Acy02nite_88600</name>
</gene>
<proteinExistence type="predicted"/>
<comment type="caution">
    <text evidence="1">The sequence shown here is derived from an EMBL/GenBank/DDBJ whole genome shotgun (WGS) entry which is preliminary data.</text>
</comment>
<keyword evidence="2" id="KW-1185">Reference proteome</keyword>
<evidence type="ECO:0000313" key="2">
    <source>
        <dbReference type="Proteomes" id="UP000619479"/>
    </source>
</evidence>
<evidence type="ECO:0000313" key="1">
    <source>
        <dbReference type="EMBL" id="GID70979.1"/>
    </source>
</evidence>
<dbReference type="AlphaFoldDB" id="A0A919IRS6"/>